<dbReference type="InterPro" id="IPR023213">
    <property type="entry name" value="CAT-like_dom_sf"/>
</dbReference>
<evidence type="ECO:0000256" key="11">
    <source>
        <dbReference type="ARBA" id="ARBA00023315"/>
    </source>
</evidence>
<feature type="domain" description="Glycylpeptide N-tetradecanoyltransferase N-terminal" evidence="20">
    <location>
        <begin position="138"/>
        <end position="283"/>
    </location>
</feature>
<dbReference type="Pfam" id="PF01233">
    <property type="entry name" value="NMT"/>
    <property type="match status" value="1"/>
</dbReference>
<dbReference type="SUPFAM" id="SSF55729">
    <property type="entry name" value="Acyl-CoA N-acyltransferases (Nat)"/>
    <property type="match status" value="2"/>
</dbReference>
<feature type="active site" description="Proton acceptor" evidence="15">
    <location>
        <position position="955"/>
    </location>
</feature>
<evidence type="ECO:0000256" key="5">
    <source>
        <dbReference type="ARBA" id="ARBA00022448"/>
    </source>
</evidence>
<evidence type="ECO:0000256" key="13">
    <source>
        <dbReference type="ARBA" id="ARBA00048999"/>
    </source>
</evidence>
<dbReference type="InterPro" id="IPR022678">
    <property type="entry name" value="NMT_CS"/>
</dbReference>
<evidence type="ECO:0000256" key="3">
    <source>
        <dbReference type="ARBA" id="ARBA00005232"/>
    </source>
</evidence>
<feature type="region of interest" description="Disordered" evidence="18">
    <location>
        <begin position="1"/>
        <end position="78"/>
    </location>
</feature>
<dbReference type="UniPathway" id="UPA00659"/>
<comment type="similarity">
    <text evidence="3">Belongs to the carnitine/choline acetyltransferase family.</text>
</comment>
<evidence type="ECO:0000256" key="4">
    <source>
        <dbReference type="ARBA" id="ARBA00009469"/>
    </source>
</evidence>
<dbReference type="InterPro" id="IPR000903">
    <property type="entry name" value="NMT"/>
</dbReference>
<dbReference type="Gene3D" id="1.10.275.20">
    <property type="entry name" value="Choline/Carnitine o-acyltransferase"/>
    <property type="match status" value="1"/>
</dbReference>
<dbReference type="PROSITE" id="PS00975">
    <property type="entry name" value="NMT_1"/>
    <property type="match status" value="1"/>
</dbReference>
<organism evidence="22 23">
    <name type="scientific">Atractosteus spatula</name>
    <name type="common">Alligator gar</name>
    <name type="synonym">Lepisosteus spatula</name>
    <dbReference type="NCBI Taxonomy" id="7917"/>
    <lineage>
        <taxon>Eukaryota</taxon>
        <taxon>Metazoa</taxon>
        <taxon>Chordata</taxon>
        <taxon>Craniata</taxon>
        <taxon>Vertebrata</taxon>
        <taxon>Euteleostomi</taxon>
        <taxon>Actinopterygii</taxon>
        <taxon>Neopterygii</taxon>
        <taxon>Holostei</taxon>
        <taxon>Semionotiformes</taxon>
        <taxon>Lepisosteidae</taxon>
        <taxon>Atractosteus</taxon>
    </lineage>
</organism>
<dbReference type="Pfam" id="PF00755">
    <property type="entry name" value="Carn_acyltransf"/>
    <property type="match status" value="2"/>
</dbReference>
<protein>
    <recommendedName>
        <fullName evidence="16">Glycylpeptide N-tetradecanoyltransferase</fullName>
        <ecNumber evidence="16">2.3.1.97</ecNumber>
    </recommendedName>
</protein>
<sequence length="1267" mass="145705">MMAEDSESAASQQSLELDDQDTCGIDGDNEEENEHMQGSPGGDLGAKKKKKKQKRKKEKPSSGGTKSDSASDSQEIKNPAIPMQKLQDIQRAMELLSACQGPAKSIDEATKHKYQFWDTQPVPKLNEVVTTHGPIEPDKENIRQEPYSLPQGFMWDTLDLSSAEVLKELYTLLNENYVEDDDNMFRFDYSPNFLKWALRPPGWLPQWHCGVRVSSNKKLELCLSPPSVKKMVEINFLCVHKKLRSKRVAPVLIREITRRVNLEGIFQAVYTAGVVLPKPVSTCRYWHRSLNPRKLVEVKFSHLSRNMTLQRTMKLYRLPDATKTAGLRAMEKKDVKQVQQLLEKYLQQFHLGPVMDEEEVLHWFLPQENIIDTYVVEGPGGVLTDFTSFYTLPSTVMHHPIHKSLKAAYSFYNVHTGTPLMDLINDALILAKLKGFDVFNALDLMENKTFLEKLKFGIGDGNLQYYLYNWKCPPMDPEKSNLKLIKWDWWWILLISWSYELFQQEQFRRDLLFKSIFQSTSVSQLILNWSWETKVFFRESLITPPFDVNCTVAGTARVTVHHKVLMCNWKAVQYPDIYTFLHPKKNKSSCLTLHVTCLRCLHFNWKHTIFSLTEEIFTVYRQVIPWENMDNQVFESAAARTFQYQSSLPPLPVPALEESLQKYLDAVKPFTNEEEFRRTSAIVQVFAEGLGKELHQKLLRRARNLKNWLEEWWLDSAYLEVRIPSQLNVNFGGPAPYLEHCWPAKDGTQLERTSMVVWHTLQYWDLIRTERLAVHKAGRLPLDMNQFRMLYCTCKVPGITKDTIQNYFKTESEGTCPSHLVVMCRGRVFTFEAVFEGCILSPPEILRQITYIRERCTSQPDGAGVSALTTEERTCWAKAREHLIELDPNNRAILEAIQSSLFIVSLDEARPFSTPENYTEMILQALTGDPTARWGDKSYNIICFADGTFGSNCDHAPYDAMVLVSMCYYIDQKLKASEGRWKGSVAAREIPPPEELVFTVDQKAQADIALAKQRYRESYWGRRELRCMWWVVDRDGRSFFFSRTEDFAQDVQVVSYAFTSFGKAAIKRKKLHPDTFVQLALQLAYYRLHGKPGSCYETATTRRFYHGRTETMRPCTLEALEWCKAMLDPSTETKRKCLLIAVAKHNKLMNEAQNGKGFDRHLLGLYLIAKGEGLPVPELYQDPAYSKSGGGGNFVLSTSLVGYTTVLGAVVPMVHHGYGLFYRIRDDSIVVSCTAWKSCPETDAEKLYQNITTSFQEMLQLMTLSQL</sequence>
<dbReference type="InterPro" id="IPR022677">
    <property type="entry name" value="NMT_C"/>
</dbReference>
<evidence type="ECO:0000313" key="22">
    <source>
        <dbReference type="EMBL" id="MBN3315306.1"/>
    </source>
</evidence>
<evidence type="ECO:0000313" key="23">
    <source>
        <dbReference type="Proteomes" id="UP000736164"/>
    </source>
</evidence>
<feature type="compositionally biased region" description="Polar residues" evidence="18">
    <location>
        <begin position="62"/>
        <end position="73"/>
    </location>
</feature>
<evidence type="ECO:0000256" key="14">
    <source>
        <dbReference type="ARBA" id="ARBA00052326"/>
    </source>
</evidence>
<keyword evidence="11 16" id="KW-0012">Acyltransferase</keyword>
<dbReference type="Gene3D" id="3.30.559.10">
    <property type="entry name" value="Chloramphenicol acetyltransferase-like domain"/>
    <property type="match status" value="1"/>
</dbReference>
<feature type="non-terminal residue" evidence="22">
    <location>
        <position position="1"/>
    </location>
</feature>
<evidence type="ECO:0000256" key="7">
    <source>
        <dbReference type="ARBA" id="ARBA00022832"/>
    </source>
</evidence>
<dbReference type="InterPro" id="IPR039551">
    <property type="entry name" value="Cho/carn_acyl_trans"/>
</dbReference>
<dbReference type="InterPro" id="IPR016181">
    <property type="entry name" value="Acyl_CoA_acyltransferase"/>
</dbReference>
<comment type="catalytic activity">
    <reaction evidence="14">
        <text>octanoyl-CoA + (R)-carnitine = O-octanoyl-(R)-carnitine + CoA</text>
        <dbReference type="Rhea" id="RHEA:17177"/>
        <dbReference type="ChEBI" id="CHEBI:16347"/>
        <dbReference type="ChEBI" id="CHEBI:18102"/>
        <dbReference type="ChEBI" id="CHEBI:57287"/>
        <dbReference type="ChEBI" id="CHEBI:57386"/>
        <dbReference type="EC" id="2.3.1.137"/>
    </reaction>
</comment>
<keyword evidence="9" id="KW-0443">Lipid metabolism</keyword>
<comment type="function">
    <text evidence="16">Adds a myristoyl group to the N-terminal glycine residue of certain cellular proteins.</text>
</comment>
<dbReference type="GO" id="GO:0006635">
    <property type="term" value="P:fatty acid beta-oxidation"/>
    <property type="evidence" value="ECO:0007669"/>
    <property type="project" value="UniProtKB-UniPathway"/>
</dbReference>
<evidence type="ECO:0000256" key="1">
    <source>
        <dbReference type="ARBA" id="ARBA00004275"/>
    </source>
</evidence>
<dbReference type="Proteomes" id="UP000736164">
    <property type="component" value="Unassembled WGS sequence"/>
</dbReference>
<comment type="caution">
    <text evidence="22">The sequence shown here is derived from an EMBL/GenBank/DDBJ whole genome shotgun (WGS) entry which is preliminary data.</text>
</comment>
<evidence type="ECO:0000256" key="17">
    <source>
        <dbReference type="RuleBase" id="RU004178"/>
    </source>
</evidence>
<comment type="pathway">
    <text evidence="2">Lipid metabolism; fatty acid beta-oxidation.</text>
</comment>
<evidence type="ECO:0000256" key="12">
    <source>
        <dbReference type="ARBA" id="ARBA00048276"/>
    </source>
</evidence>
<evidence type="ECO:0000256" key="2">
    <source>
        <dbReference type="ARBA" id="ARBA00005005"/>
    </source>
</evidence>
<feature type="domain" description="Glycylpeptide N-tetradecanoyltransferase C-terminal" evidence="21">
    <location>
        <begin position="297"/>
        <end position="479"/>
    </location>
</feature>
<evidence type="ECO:0000256" key="18">
    <source>
        <dbReference type="SAM" id="MobiDB-lite"/>
    </source>
</evidence>
<dbReference type="PROSITE" id="PS00976">
    <property type="entry name" value="NMT_2"/>
    <property type="match status" value="1"/>
</dbReference>
<proteinExistence type="inferred from homology"/>
<evidence type="ECO:0000256" key="16">
    <source>
        <dbReference type="RuleBase" id="RU000586"/>
    </source>
</evidence>
<keyword evidence="6 16" id="KW-0808">Transferase</keyword>
<dbReference type="GO" id="GO:0004379">
    <property type="term" value="F:glycylpeptide N-tetradecanoyltransferase activity"/>
    <property type="evidence" value="ECO:0007669"/>
    <property type="project" value="UniProtKB-EC"/>
</dbReference>
<dbReference type="FunFam" id="3.40.630.170:FF:000001">
    <property type="entry name" value="Glycylpeptide N-tetradecanoyltransferase"/>
    <property type="match status" value="1"/>
</dbReference>
<dbReference type="PROSITE" id="PS00439">
    <property type="entry name" value="ACYLTRANSF_C_1"/>
    <property type="match status" value="1"/>
</dbReference>
<evidence type="ECO:0000256" key="9">
    <source>
        <dbReference type="ARBA" id="ARBA00023098"/>
    </source>
</evidence>
<evidence type="ECO:0000256" key="15">
    <source>
        <dbReference type="PIRSR" id="PIRSR600542-1"/>
    </source>
</evidence>
<dbReference type="InterPro" id="IPR042231">
    <property type="entry name" value="Cho/carn_acyl_trans_2"/>
</dbReference>
<dbReference type="InterPro" id="IPR022676">
    <property type="entry name" value="NMT_N"/>
</dbReference>
<evidence type="ECO:0000259" key="19">
    <source>
        <dbReference type="Pfam" id="PF00755"/>
    </source>
</evidence>
<feature type="non-terminal residue" evidence="22">
    <location>
        <position position="1267"/>
    </location>
</feature>
<dbReference type="PANTHER" id="PTHR11377:SF14">
    <property type="entry name" value="GLYCYLPEPTIDE N-TETRADECANOYLTRANSFERASE 2"/>
    <property type="match status" value="1"/>
</dbReference>
<dbReference type="AlphaFoldDB" id="A0A8J7NM22"/>
<keyword evidence="7" id="KW-0276">Fatty acid metabolism</keyword>
<accession>A0A8J7NM22</accession>
<dbReference type="Gene3D" id="3.30.559.70">
    <property type="entry name" value="Choline/Carnitine o-acyltransferase, domain 2"/>
    <property type="match status" value="1"/>
</dbReference>
<feature type="domain" description="Choline/carnitine acyltransferase" evidence="19">
    <location>
        <begin position="651"/>
        <end position="1017"/>
    </location>
</feature>
<keyword evidence="23" id="KW-1185">Reference proteome</keyword>
<feature type="compositionally biased region" description="Acidic residues" evidence="18">
    <location>
        <begin position="16"/>
        <end position="33"/>
    </location>
</feature>
<dbReference type="SUPFAM" id="SSF52777">
    <property type="entry name" value="CoA-dependent acyltransferases"/>
    <property type="match status" value="2"/>
</dbReference>
<dbReference type="EMBL" id="JAAWVO010020307">
    <property type="protein sequence ID" value="MBN3315306.1"/>
    <property type="molecule type" value="Genomic_DNA"/>
</dbReference>
<comment type="catalytic activity">
    <reaction evidence="13">
        <text>4,8-dimethylnonanoyl-CoA + (R)-carnitine = O-4,8-dimethylnonanoyl-(R)-carnitine + CoA</text>
        <dbReference type="Rhea" id="RHEA:44860"/>
        <dbReference type="ChEBI" id="CHEBI:16347"/>
        <dbReference type="ChEBI" id="CHEBI:57287"/>
        <dbReference type="ChEBI" id="CHEBI:77061"/>
        <dbReference type="ChEBI" id="CHEBI:84654"/>
    </reaction>
</comment>
<name>A0A8J7NM22_ATRSP</name>
<dbReference type="Gene3D" id="3.40.630.170">
    <property type="match status" value="1"/>
</dbReference>
<comment type="subcellular location">
    <subcellularLocation>
        <location evidence="1">Peroxisome</location>
    </subcellularLocation>
</comment>
<evidence type="ECO:0000256" key="8">
    <source>
        <dbReference type="ARBA" id="ARBA00022990"/>
    </source>
</evidence>
<reference evidence="22" key="1">
    <citation type="journal article" date="2021" name="Cell">
        <title>Tracing the genetic footprints of vertebrate landing in non-teleost ray-finned fishes.</title>
        <authorList>
            <person name="Bi X."/>
            <person name="Wang K."/>
            <person name="Yang L."/>
            <person name="Pan H."/>
            <person name="Jiang H."/>
            <person name="Wei Q."/>
            <person name="Fang M."/>
            <person name="Yu H."/>
            <person name="Zhu C."/>
            <person name="Cai Y."/>
            <person name="He Y."/>
            <person name="Gan X."/>
            <person name="Zeng H."/>
            <person name="Yu D."/>
            <person name="Zhu Y."/>
            <person name="Jiang H."/>
            <person name="Qiu Q."/>
            <person name="Yang H."/>
            <person name="Zhang Y.E."/>
            <person name="Wang W."/>
            <person name="Zhu M."/>
            <person name="He S."/>
            <person name="Zhang G."/>
        </authorList>
    </citation>
    <scope>NUCLEOTIDE SEQUENCE</scope>
    <source>
        <strain evidence="22">Allg_001</strain>
    </source>
</reference>
<dbReference type="EC" id="2.3.1.97" evidence="16"/>
<keyword evidence="10" id="KW-0576">Peroxisome</keyword>
<gene>
    <name evidence="22" type="primary">Nmt2</name>
    <name evidence="22" type="ORF">GTO95_0008706</name>
</gene>
<keyword evidence="8" id="KW-0007">Acetylation</keyword>
<comment type="catalytic activity">
    <reaction evidence="12 16">
        <text>N-terminal glycyl-[protein] + tetradecanoyl-CoA = N-tetradecanoylglycyl-[protein] + CoA + H(+)</text>
        <dbReference type="Rhea" id="RHEA:15521"/>
        <dbReference type="Rhea" id="RHEA-COMP:12666"/>
        <dbReference type="Rhea" id="RHEA-COMP:12667"/>
        <dbReference type="ChEBI" id="CHEBI:15378"/>
        <dbReference type="ChEBI" id="CHEBI:57287"/>
        <dbReference type="ChEBI" id="CHEBI:57385"/>
        <dbReference type="ChEBI" id="CHEBI:64723"/>
        <dbReference type="ChEBI" id="CHEBI:133050"/>
        <dbReference type="EC" id="2.3.1.97"/>
    </reaction>
</comment>
<keyword evidence="5" id="KW-0813">Transport</keyword>
<feature type="compositionally biased region" description="Basic residues" evidence="18">
    <location>
        <begin position="47"/>
        <end position="58"/>
    </location>
</feature>
<evidence type="ECO:0000259" key="21">
    <source>
        <dbReference type="Pfam" id="PF02799"/>
    </source>
</evidence>
<dbReference type="InterPro" id="IPR042572">
    <property type="entry name" value="Carn_acyl_trans_N"/>
</dbReference>
<dbReference type="Pfam" id="PF02799">
    <property type="entry name" value="NMT_C"/>
    <property type="match status" value="1"/>
</dbReference>
<dbReference type="GO" id="GO:0008458">
    <property type="term" value="F:carnitine O-octanoyltransferase activity"/>
    <property type="evidence" value="ECO:0007669"/>
    <property type="project" value="UniProtKB-EC"/>
</dbReference>
<evidence type="ECO:0000256" key="10">
    <source>
        <dbReference type="ARBA" id="ARBA00023140"/>
    </source>
</evidence>
<feature type="domain" description="Choline/carnitine acyltransferase" evidence="19">
    <location>
        <begin position="1043"/>
        <end position="1252"/>
    </location>
</feature>
<dbReference type="PROSITE" id="PS00440">
    <property type="entry name" value="ACYLTRANSF_C_2"/>
    <property type="match status" value="1"/>
</dbReference>
<comment type="similarity">
    <text evidence="4 17">Belongs to the NMT family.</text>
</comment>
<dbReference type="InterPro" id="IPR000542">
    <property type="entry name" value="Carn_acyl_trans"/>
</dbReference>
<dbReference type="GO" id="GO:0005777">
    <property type="term" value="C:peroxisome"/>
    <property type="evidence" value="ECO:0007669"/>
    <property type="project" value="UniProtKB-SubCell"/>
</dbReference>
<dbReference type="FunFam" id="3.30.559.70:FF:000006">
    <property type="entry name" value="Peroxisomal carnitine O-octanoyltransferase"/>
    <property type="match status" value="1"/>
</dbReference>
<dbReference type="PANTHER" id="PTHR11377">
    <property type="entry name" value="N-MYRISTOYL TRANSFERASE"/>
    <property type="match status" value="1"/>
</dbReference>
<evidence type="ECO:0000256" key="6">
    <source>
        <dbReference type="ARBA" id="ARBA00022679"/>
    </source>
</evidence>
<evidence type="ECO:0000259" key="20">
    <source>
        <dbReference type="Pfam" id="PF01233"/>
    </source>
</evidence>